<keyword evidence="3" id="KW-0227">DNA damage</keyword>
<proteinExistence type="inferred from homology"/>
<dbReference type="EMBL" id="CP067018">
    <property type="protein sequence ID" value="QQN57553.1"/>
    <property type="molecule type" value="Genomic_DNA"/>
</dbReference>
<evidence type="ECO:0000256" key="1">
    <source>
        <dbReference type="ARBA" id="ARBA00008136"/>
    </source>
</evidence>
<accession>A0A7T7ZWP2</accession>
<keyword evidence="7" id="KW-0456">Lyase</keyword>
<dbReference type="RefSeq" id="WP_200289554.1">
    <property type="nucleotide sequence ID" value="NZ_CP067018.1"/>
</dbReference>
<keyword evidence="2 8" id="KW-0645">Protease</keyword>
<comment type="similarity">
    <text evidence="1 8">Belongs to the SOS response-associated peptidase family.</text>
</comment>
<dbReference type="GO" id="GO:0008233">
    <property type="term" value="F:peptidase activity"/>
    <property type="evidence" value="ECO:0007669"/>
    <property type="project" value="UniProtKB-KW"/>
</dbReference>
<dbReference type="GO" id="GO:0003697">
    <property type="term" value="F:single-stranded DNA binding"/>
    <property type="evidence" value="ECO:0007669"/>
    <property type="project" value="InterPro"/>
</dbReference>
<gene>
    <name evidence="9" type="ORF">I6H88_13995</name>
</gene>
<sequence>MKLNKKELEDNFDTKIVEGDYIEEGFVSGFAHPNVPIITDNNQSEIVLGNWGLIPFWAKNRDIQKNTLNARIETISEKPSFKNSIHKRCLVLVNGFYEWKWLDPKGKQKEKYFIHLDNGNKPFALGGIYSLWTDKESGEQLKTFSIVTTEANELMAEIHNTKYRMPVVLNKGAEKEWLNDRDIQSFSFQNYNPNLNAVLV</sequence>
<evidence type="ECO:0000313" key="9">
    <source>
        <dbReference type="EMBL" id="QQN57553.1"/>
    </source>
</evidence>
<evidence type="ECO:0000256" key="4">
    <source>
        <dbReference type="ARBA" id="ARBA00022801"/>
    </source>
</evidence>
<dbReference type="GO" id="GO:0006508">
    <property type="term" value="P:proteolysis"/>
    <property type="evidence" value="ECO:0007669"/>
    <property type="project" value="UniProtKB-KW"/>
</dbReference>
<evidence type="ECO:0000313" key="10">
    <source>
        <dbReference type="Proteomes" id="UP000595426"/>
    </source>
</evidence>
<protein>
    <recommendedName>
        <fullName evidence="8">Abasic site processing protein</fullName>
        <ecNumber evidence="8">3.4.-.-</ecNumber>
    </recommendedName>
</protein>
<evidence type="ECO:0000256" key="8">
    <source>
        <dbReference type="RuleBase" id="RU364100"/>
    </source>
</evidence>
<keyword evidence="5" id="KW-0190">Covalent protein-DNA linkage</keyword>
<reference evidence="9 10" key="1">
    <citation type="submission" date="2020-12" db="EMBL/GenBank/DDBJ databases">
        <title>FDA dAtabase for Regulatory Grade micrObial Sequences (FDA-ARGOS): Supporting development and validation of Infectious Disease Dx tests.</title>
        <authorList>
            <person name="Kerrigan L."/>
            <person name="Long C."/>
            <person name="Tallon L."/>
            <person name="Sadzewicz L."/>
            <person name="Zhao X."/>
            <person name="Boylan J."/>
            <person name="Ott S."/>
            <person name="Bowen H."/>
            <person name="Vavikolanu K."/>
            <person name="Mehta A."/>
            <person name="Aluvathingal J."/>
            <person name="Nadendla S."/>
            <person name="Yan Y."/>
            <person name="Sichtig H."/>
        </authorList>
    </citation>
    <scope>NUCLEOTIDE SEQUENCE [LARGE SCALE GENOMIC DNA]</scope>
    <source>
        <strain evidence="9 10">FDAARGOS_1031</strain>
    </source>
</reference>
<dbReference type="EC" id="3.4.-.-" evidence="8"/>
<dbReference type="GO" id="GO:0016829">
    <property type="term" value="F:lyase activity"/>
    <property type="evidence" value="ECO:0007669"/>
    <property type="project" value="UniProtKB-KW"/>
</dbReference>
<evidence type="ECO:0000256" key="5">
    <source>
        <dbReference type="ARBA" id="ARBA00023124"/>
    </source>
</evidence>
<dbReference type="PANTHER" id="PTHR13604">
    <property type="entry name" value="DC12-RELATED"/>
    <property type="match status" value="1"/>
</dbReference>
<keyword evidence="6" id="KW-0238">DNA-binding</keyword>
<evidence type="ECO:0000256" key="6">
    <source>
        <dbReference type="ARBA" id="ARBA00023125"/>
    </source>
</evidence>
<keyword evidence="4 8" id="KW-0378">Hydrolase</keyword>
<dbReference type="Gene3D" id="3.90.1680.10">
    <property type="entry name" value="SOS response associated peptidase-like"/>
    <property type="match status" value="1"/>
</dbReference>
<dbReference type="AlphaFoldDB" id="A0A7T7ZWP2"/>
<evidence type="ECO:0000256" key="7">
    <source>
        <dbReference type="ARBA" id="ARBA00023239"/>
    </source>
</evidence>
<evidence type="ECO:0000256" key="3">
    <source>
        <dbReference type="ARBA" id="ARBA00022763"/>
    </source>
</evidence>
<dbReference type="InterPro" id="IPR036590">
    <property type="entry name" value="SRAP-like"/>
</dbReference>
<evidence type="ECO:0000256" key="2">
    <source>
        <dbReference type="ARBA" id="ARBA00022670"/>
    </source>
</evidence>
<keyword evidence="10" id="KW-1185">Reference proteome</keyword>
<name>A0A7T7ZWP2_9FLAO</name>
<dbReference type="SUPFAM" id="SSF143081">
    <property type="entry name" value="BB1717-like"/>
    <property type="match status" value="1"/>
</dbReference>
<dbReference type="Pfam" id="PF02586">
    <property type="entry name" value="SRAP"/>
    <property type="match status" value="1"/>
</dbReference>
<dbReference type="PANTHER" id="PTHR13604:SF0">
    <property type="entry name" value="ABASIC SITE PROCESSING PROTEIN HMCES"/>
    <property type="match status" value="1"/>
</dbReference>
<organism evidence="9 10">
    <name type="scientific">Elizabethkingia bruuniana</name>
    <dbReference type="NCBI Taxonomy" id="1756149"/>
    <lineage>
        <taxon>Bacteria</taxon>
        <taxon>Pseudomonadati</taxon>
        <taxon>Bacteroidota</taxon>
        <taxon>Flavobacteriia</taxon>
        <taxon>Flavobacteriales</taxon>
        <taxon>Weeksellaceae</taxon>
        <taxon>Elizabethkingia</taxon>
    </lineage>
</organism>
<dbReference type="InterPro" id="IPR003738">
    <property type="entry name" value="SRAP"/>
</dbReference>
<dbReference type="GO" id="GO:0106300">
    <property type="term" value="P:protein-DNA covalent cross-linking repair"/>
    <property type="evidence" value="ECO:0007669"/>
    <property type="project" value="InterPro"/>
</dbReference>
<dbReference type="Proteomes" id="UP000595426">
    <property type="component" value="Chromosome"/>
</dbReference>